<dbReference type="GO" id="GO:0005506">
    <property type="term" value="F:iron ion binding"/>
    <property type="evidence" value="ECO:0007669"/>
    <property type="project" value="InterPro"/>
</dbReference>
<dbReference type="PRINTS" id="PR00359">
    <property type="entry name" value="BP450"/>
</dbReference>
<keyword evidence="2" id="KW-0349">Heme</keyword>
<dbReference type="SUPFAM" id="SSF48264">
    <property type="entry name" value="Cytochrome P450"/>
    <property type="match status" value="1"/>
</dbReference>
<dbReference type="GO" id="GO:0016705">
    <property type="term" value="F:oxidoreductase activity, acting on paired donors, with incorporation or reduction of molecular oxygen"/>
    <property type="evidence" value="ECO:0007669"/>
    <property type="project" value="InterPro"/>
</dbReference>
<organism evidence="3 4">
    <name type="scientific">Frankia torreyi</name>
    <dbReference type="NCBI Taxonomy" id="1856"/>
    <lineage>
        <taxon>Bacteria</taxon>
        <taxon>Bacillati</taxon>
        <taxon>Actinomycetota</taxon>
        <taxon>Actinomycetes</taxon>
        <taxon>Frankiales</taxon>
        <taxon>Frankiaceae</taxon>
        <taxon>Frankia</taxon>
    </lineage>
</organism>
<dbReference type="InterPro" id="IPR017972">
    <property type="entry name" value="Cyt_P450_CS"/>
</dbReference>
<keyword evidence="2" id="KW-0408">Iron</keyword>
<proteinExistence type="inferred from homology"/>
<dbReference type="Proteomes" id="UP000032545">
    <property type="component" value="Unassembled WGS sequence"/>
</dbReference>
<dbReference type="Gene3D" id="1.10.630.10">
    <property type="entry name" value="Cytochrome P450"/>
    <property type="match status" value="1"/>
</dbReference>
<dbReference type="AlphaFoldDB" id="A0A0D8BFV4"/>
<sequence>MTTPTTEVTDHRLVGVGAVGEAGDRFDALRALHRVVRVTEPALSYWMVLDHDLVRECLQNPAVFSSEVITPLSPDPPFAMIPIQLDPPEHTQWRRLLAQYFSPRTMGLLRPRLEERTAELVAAIRARGECDYVEDFALELPTVVFLELMGLPIDELPTFLEWEKQALAPTDEGVFDPDRQIGGIFSVVGYFQAEIARRRESGERGEGLLGAMLGWELDGAPAPDDALVNCCLLLFLAGLDTVAMSLSFAMHHLATHEADRRYVAGLAAAGEPIDGVVEELLRFYAVPEIGRKVTQDIEVGGQQLRAGDLVLFPLVSANRDEALVAGADALDLTSRQPAPHLAFGAGPHRCLGSHLARIEMTVALAGWHRVIPDYALRDGATPRAYWGNVHGIFSLPLAGFGSRPGRKDDR</sequence>
<dbReference type="GO" id="GO:0004497">
    <property type="term" value="F:monooxygenase activity"/>
    <property type="evidence" value="ECO:0007669"/>
    <property type="project" value="UniProtKB-KW"/>
</dbReference>
<protein>
    <submittedName>
        <fullName evidence="3">Cytochrome P450</fullName>
    </submittedName>
</protein>
<evidence type="ECO:0000313" key="4">
    <source>
        <dbReference type="Proteomes" id="UP000032545"/>
    </source>
</evidence>
<dbReference type="PRINTS" id="PR00385">
    <property type="entry name" value="P450"/>
</dbReference>
<dbReference type="PROSITE" id="PS00086">
    <property type="entry name" value="CYTOCHROME_P450"/>
    <property type="match status" value="1"/>
</dbReference>
<dbReference type="PANTHER" id="PTHR46696">
    <property type="entry name" value="P450, PUTATIVE (EUROFUNG)-RELATED"/>
    <property type="match status" value="1"/>
</dbReference>
<keyword evidence="4" id="KW-1185">Reference proteome</keyword>
<keyword evidence="2" id="KW-0560">Oxidoreductase</keyword>
<dbReference type="PATRIC" id="fig|1502723.3.peg.1707"/>
<gene>
    <name evidence="3" type="ORF">FF36_02596</name>
</gene>
<keyword evidence="2" id="KW-0479">Metal-binding</keyword>
<dbReference type="InterPro" id="IPR002397">
    <property type="entry name" value="Cyt_P450_B"/>
</dbReference>
<reference evidence="3 4" key="2">
    <citation type="journal article" date="2016" name="Genome Announc.">
        <title>Permanent Draft Genome Sequences for Two Variants of Frankia sp. Strain CpI1, the First Frankia Strain Isolated from Root Nodules of Comptonia peregrina.</title>
        <authorList>
            <person name="Oshone R."/>
            <person name="Hurst S.G.IV."/>
            <person name="Abebe-Akele F."/>
            <person name="Simpson S."/>
            <person name="Morris K."/>
            <person name="Thomas W.K."/>
            <person name="Tisa L.S."/>
        </authorList>
    </citation>
    <scope>NUCLEOTIDE SEQUENCE [LARGE SCALE GENOMIC DNA]</scope>
    <source>
        <strain evidence="4">CpI1-S</strain>
    </source>
</reference>
<dbReference type="CDD" id="cd11035">
    <property type="entry name" value="P450cam-like"/>
    <property type="match status" value="1"/>
</dbReference>
<dbReference type="InterPro" id="IPR001128">
    <property type="entry name" value="Cyt_P450"/>
</dbReference>
<reference evidence="4" key="1">
    <citation type="submission" date="2015-02" db="EMBL/GenBank/DDBJ databases">
        <title>Draft Genome of Frankia sp. CpI1-S.</title>
        <authorList>
            <person name="Oshone R.T."/>
            <person name="Ngom M."/>
            <person name="Ghodhbane-Gtari F."/>
            <person name="Gtari M."/>
            <person name="Morris K."/>
            <person name="Thomas K."/>
            <person name="Sen A."/>
            <person name="Tisa L.S."/>
        </authorList>
    </citation>
    <scope>NUCLEOTIDE SEQUENCE [LARGE SCALE GENOMIC DNA]</scope>
    <source>
        <strain evidence="4">CpI1-S</strain>
    </source>
</reference>
<keyword evidence="2" id="KW-0503">Monooxygenase</keyword>
<comment type="similarity">
    <text evidence="1 2">Belongs to the cytochrome P450 family.</text>
</comment>
<evidence type="ECO:0000313" key="3">
    <source>
        <dbReference type="EMBL" id="KJE23168.1"/>
    </source>
</evidence>
<dbReference type="PANTHER" id="PTHR46696:SF6">
    <property type="entry name" value="P450, PUTATIVE (EUROFUNG)-RELATED"/>
    <property type="match status" value="1"/>
</dbReference>
<dbReference type="EMBL" id="JYFN01000016">
    <property type="protein sequence ID" value="KJE23168.1"/>
    <property type="molecule type" value="Genomic_DNA"/>
</dbReference>
<dbReference type="GO" id="GO:0020037">
    <property type="term" value="F:heme binding"/>
    <property type="evidence" value="ECO:0007669"/>
    <property type="project" value="InterPro"/>
</dbReference>
<dbReference type="InterPro" id="IPR036396">
    <property type="entry name" value="Cyt_P450_sf"/>
</dbReference>
<evidence type="ECO:0000256" key="2">
    <source>
        <dbReference type="RuleBase" id="RU000461"/>
    </source>
</evidence>
<evidence type="ECO:0000256" key="1">
    <source>
        <dbReference type="ARBA" id="ARBA00010617"/>
    </source>
</evidence>
<name>A0A0D8BFV4_9ACTN</name>
<dbReference type="Pfam" id="PF00067">
    <property type="entry name" value="p450"/>
    <property type="match status" value="1"/>
</dbReference>
<dbReference type="OrthoDB" id="3209493at2"/>
<dbReference type="RefSeq" id="WP_044885218.1">
    <property type="nucleotide sequence ID" value="NZ_JYFN01000016.1"/>
</dbReference>
<comment type="caution">
    <text evidence="3">The sequence shown here is derived from an EMBL/GenBank/DDBJ whole genome shotgun (WGS) entry which is preliminary data.</text>
</comment>
<accession>A0A0D8BFV4</accession>